<comment type="caution">
    <text evidence="11">The sequence shown here is derived from an EMBL/GenBank/DDBJ whole genome shotgun (WGS) entry which is preliminary data.</text>
</comment>
<accession>A0ABT7QML4</accession>
<reference evidence="11" key="2">
    <citation type="journal article" date="2023" name="Microbiome">
        <title>Synthase-selected sorting approach identifies a beta-lactone synthase in a nudibranch symbiotic bacterium.</title>
        <authorList>
            <person name="Dzunkova M."/>
            <person name="La Clair J.J."/>
            <person name="Tyml T."/>
            <person name="Doud D."/>
            <person name="Schulz F."/>
            <person name="Piquer-Esteban S."/>
            <person name="Porcel Sanchis D."/>
            <person name="Osborn A."/>
            <person name="Robinson D."/>
            <person name="Louie K.B."/>
            <person name="Bowen B.P."/>
            <person name="Bowers R.M."/>
            <person name="Lee J."/>
            <person name="Arnau V."/>
            <person name="Diaz-Villanueva W."/>
            <person name="Stepanauskas R."/>
            <person name="Gosliner T."/>
            <person name="Date S.V."/>
            <person name="Northen T.R."/>
            <person name="Cheng J.F."/>
            <person name="Burkart M.D."/>
            <person name="Woyke T."/>
        </authorList>
    </citation>
    <scope>NUCLEOTIDE SEQUENCE</scope>
    <source>
        <strain evidence="11">Df01</strain>
    </source>
</reference>
<feature type="domain" description="DEAD-box RNA helicase Q" evidence="10">
    <location>
        <begin position="2"/>
        <end position="30"/>
    </location>
</feature>
<evidence type="ECO:0000256" key="1">
    <source>
        <dbReference type="ARBA" id="ARBA00022741"/>
    </source>
</evidence>
<feature type="compositionally biased region" description="Basic residues" evidence="7">
    <location>
        <begin position="369"/>
        <end position="394"/>
    </location>
</feature>
<dbReference type="Pfam" id="PF00270">
    <property type="entry name" value="DEAD"/>
    <property type="match status" value="1"/>
</dbReference>
<feature type="domain" description="Helicase C-terminal" evidence="9">
    <location>
        <begin position="212"/>
        <end position="373"/>
    </location>
</feature>
<feature type="short sequence motif" description="Q motif" evidence="6">
    <location>
        <begin position="2"/>
        <end position="30"/>
    </location>
</feature>
<feature type="domain" description="Helicase ATP-binding" evidence="8">
    <location>
        <begin position="33"/>
        <end position="203"/>
    </location>
</feature>
<dbReference type="EMBL" id="JANQAO010000003">
    <property type="protein sequence ID" value="MDM5147768.1"/>
    <property type="molecule type" value="Genomic_DNA"/>
</dbReference>
<evidence type="ECO:0000256" key="7">
    <source>
        <dbReference type="SAM" id="MobiDB-lite"/>
    </source>
</evidence>
<evidence type="ECO:0000259" key="9">
    <source>
        <dbReference type="PROSITE" id="PS51194"/>
    </source>
</evidence>
<dbReference type="GO" id="GO:0004386">
    <property type="term" value="F:helicase activity"/>
    <property type="evidence" value="ECO:0007669"/>
    <property type="project" value="UniProtKB-KW"/>
</dbReference>
<dbReference type="PANTHER" id="PTHR47959:SF1">
    <property type="entry name" value="ATP-DEPENDENT RNA HELICASE DBPA"/>
    <property type="match status" value="1"/>
</dbReference>
<dbReference type="PANTHER" id="PTHR47959">
    <property type="entry name" value="ATP-DEPENDENT RNA HELICASE RHLE-RELATED"/>
    <property type="match status" value="1"/>
</dbReference>
<dbReference type="SUPFAM" id="SSF52540">
    <property type="entry name" value="P-loop containing nucleoside triphosphate hydrolases"/>
    <property type="match status" value="1"/>
</dbReference>
<evidence type="ECO:0000256" key="3">
    <source>
        <dbReference type="ARBA" id="ARBA00022806"/>
    </source>
</evidence>
<evidence type="ECO:0000256" key="4">
    <source>
        <dbReference type="ARBA" id="ARBA00022840"/>
    </source>
</evidence>
<dbReference type="InterPro" id="IPR011545">
    <property type="entry name" value="DEAD/DEAH_box_helicase_dom"/>
</dbReference>
<protein>
    <submittedName>
        <fullName evidence="11">DEAD/DEAH box helicase</fullName>
    </submittedName>
</protein>
<dbReference type="InterPro" id="IPR027417">
    <property type="entry name" value="P-loop_NTPase"/>
</dbReference>
<dbReference type="Pfam" id="PF00271">
    <property type="entry name" value="Helicase_C"/>
    <property type="match status" value="1"/>
</dbReference>
<dbReference type="PROSITE" id="PS51192">
    <property type="entry name" value="HELICASE_ATP_BIND_1"/>
    <property type="match status" value="1"/>
</dbReference>
<dbReference type="Gene3D" id="3.40.50.300">
    <property type="entry name" value="P-loop containing nucleotide triphosphate hydrolases"/>
    <property type="match status" value="2"/>
</dbReference>
<proteinExistence type="inferred from homology"/>
<evidence type="ECO:0000256" key="6">
    <source>
        <dbReference type="PROSITE-ProRule" id="PRU00552"/>
    </source>
</evidence>
<keyword evidence="2" id="KW-0378">Hydrolase</keyword>
<evidence type="ECO:0000313" key="11">
    <source>
        <dbReference type="EMBL" id="MDM5147768.1"/>
    </source>
</evidence>
<dbReference type="InterPro" id="IPR001650">
    <property type="entry name" value="Helicase_C-like"/>
</dbReference>
<evidence type="ECO:0000259" key="8">
    <source>
        <dbReference type="PROSITE" id="PS51192"/>
    </source>
</evidence>
<evidence type="ECO:0000313" key="12">
    <source>
        <dbReference type="Proteomes" id="UP001168167"/>
    </source>
</evidence>
<dbReference type="CDD" id="cd00268">
    <property type="entry name" value="DEADc"/>
    <property type="match status" value="1"/>
</dbReference>
<keyword evidence="1" id="KW-0547">Nucleotide-binding</keyword>
<keyword evidence="12" id="KW-1185">Reference proteome</keyword>
<comment type="similarity">
    <text evidence="5">Belongs to the DEAD box helicase family.</text>
</comment>
<evidence type="ECO:0000256" key="5">
    <source>
        <dbReference type="ARBA" id="ARBA00038437"/>
    </source>
</evidence>
<dbReference type="InterPro" id="IPR014001">
    <property type="entry name" value="Helicase_ATP-bd"/>
</dbReference>
<gene>
    <name evidence="11" type="ORF">NQX30_05225</name>
</gene>
<name>A0ABT7QML4_9GAMM</name>
<dbReference type="InterPro" id="IPR044742">
    <property type="entry name" value="DEAD/DEAH_RhlB"/>
</dbReference>
<dbReference type="Proteomes" id="UP001168167">
    <property type="component" value="Unassembled WGS sequence"/>
</dbReference>
<dbReference type="PROSITE" id="PS51195">
    <property type="entry name" value="Q_MOTIF"/>
    <property type="match status" value="1"/>
</dbReference>
<keyword evidence="3 11" id="KW-0347">Helicase</keyword>
<dbReference type="CDD" id="cd18787">
    <property type="entry name" value="SF2_C_DEAD"/>
    <property type="match status" value="1"/>
</dbReference>
<feature type="region of interest" description="Disordered" evidence="7">
    <location>
        <begin position="367"/>
        <end position="394"/>
    </location>
</feature>
<dbReference type="SMART" id="SM00490">
    <property type="entry name" value="HELICc"/>
    <property type="match status" value="1"/>
</dbReference>
<dbReference type="PROSITE" id="PS51194">
    <property type="entry name" value="HELICASE_CTER"/>
    <property type="match status" value="1"/>
</dbReference>
<dbReference type="InterPro" id="IPR014014">
    <property type="entry name" value="RNA_helicase_DEAD_Q_motif"/>
</dbReference>
<evidence type="ECO:0000259" key="10">
    <source>
        <dbReference type="PROSITE" id="PS51195"/>
    </source>
</evidence>
<dbReference type="InterPro" id="IPR050079">
    <property type="entry name" value="DEAD_box_RNA_helicase"/>
</dbReference>
<organism evidence="11 12">
    <name type="scientific">Candidatus Doriopsillibacter californiensis</name>
    <dbReference type="NCBI Taxonomy" id="2970740"/>
    <lineage>
        <taxon>Bacteria</taxon>
        <taxon>Pseudomonadati</taxon>
        <taxon>Pseudomonadota</taxon>
        <taxon>Gammaproteobacteria</taxon>
        <taxon>Candidatus Tethybacterales</taxon>
        <taxon>Candidatus Persebacteraceae</taxon>
        <taxon>Candidatus Doriopsillibacter</taxon>
    </lineage>
</organism>
<reference evidence="11" key="1">
    <citation type="submission" date="2022-08" db="EMBL/GenBank/DDBJ databases">
        <authorList>
            <person name="Dzunkova M."/>
            <person name="La Clair J."/>
            <person name="Tyml T."/>
            <person name="Doud D."/>
            <person name="Schulz F."/>
            <person name="Piquer S."/>
            <person name="Porcel Sanchis D."/>
            <person name="Osborn A."/>
            <person name="Robinson D."/>
            <person name="Louie K.B."/>
            <person name="Bowen B.P."/>
            <person name="Bowers R."/>
            <person name="Lee J."/>
            <person name="Arnau Llombart V."/>
            <person name="Diaz Villanueva W."/>
            <person name="Gosliner T."/>
            <person name="Northen T."/>
            <person name="Cheng J.-F."/>
            <person name="Burkart M.D."/>
            <person name="Woyke T."/>
        </authorList>
    </citation>
    <scope>NUCLEOTIDE SEQUENCE</scope>
    <source>
        <strain evidence="11">Df01</strain>
    </source>
</reference>
<keyword evidence="4" id="KW-0067">ATP-binding</keyword>
<dbReference type="SMART" id="SM00487">
    <property type="entry name" value="DEXDc"/>
    <property type="match status" value="1"/>
</dbReference>
<sequence>MENFKELNLPEALNHTLEHMQFLAPTPIQAKAIPVAMSGKDILGSAQTGTGKTAAFGIPLIAKLMMNTLSAGLIMTPTRELAAQVMKQLQIMAGKKAKIKSALLIGGESMLKQIQQLNNDPRLFVGTPGRINDHLERGSLKLNEIDFLVLDETDRMLDMGFTIQIDKIIKKIPKQRQTLLFSATLPKNIIKISDKYLTSPIHMAIKSEFESQIKHEVLKTSEEDKYNLLLEQLESRKGSIIVFVKTKYGTEKLSKKVSKSGFSADAIHGNLRQNVRNKVISNYREKKFKVLFATDVASRGLDIRHIEHVINYDFPQCAEDYIHRIGRTGRAGATGEALCFITPEQHGKWNVINRMLKLDQPLEVSSTSTKKKISKKRPFRTQRKTFQKNKKIKA</sequence>
<evidence type="ECO:0000256" key="2">
    <source>
        <dbReference type="ARBA" id="ARBA00022801"/>
    </source>
</evidence>